<reference evidence="1 2" key="1">
    <citation type="submission" date="2016-10" db="EMBL/GenBank/DDBJ databases">
        <authorList>
            <person name="de Groot N.N."/>
        </authorList>
    </citation>
    <scope>NUCLEOTIDE SEQUENCE [LARGE SCALE GENOMIC DNA]</scope>
    <source>
        <strain evidence="1 2">D31d</strain>
    </source>
</reference>
<dbReference type="AlphaFoldDB" id="A0A1H3YGH7"/>
<gene>
    <name evidence="1" type="ORF">SAMN05216462_0645</name>
</gene>
<protein>
    <submittedName>
        <fullName evidence="1">Uncharacterized protein</fullName>
    </submittedName>
</protein>
<proteinExistence type="predicted"/>
<name>A0A1H3YGH7_XYLRU</name>
<sequence length="41" mass="4884">MIILTIRVQKYSKSLKTQNEWFIFSYKFDYSDIICIFAAGT</sequence>
<evidence type="ECO:0000313" key="2">
    <source>
        <dbReference type="Proteomes" id="UP000182257"/>
    </source>
</evidence>
<evidence type="ECO:0000313" key="1">
    <source>
        <dbReference type="EMBL" id="SEA10646.1"/>
    </source>
</evidence>
<dbReference type="Proteomes" id="UP000182257">
    <property type="component" value="Unassembled WGS sequence"/>
</dbReference>
<organism evidence="1 2">
    <name type="scientific">Xylanibacter ruminicola</name>
    <name type="common">Prevotella ruminicola</name>
    <dbReference type="NCBI Taxonomy" id="839"/>
    <lineage>
        <taxon>Bacteria</taxon>
        <taxon>Pseudomonadati</taxon>
        <taxon>Bacteroidota</taxon>
        <taxon>Bacteroidia</taxon>
        <taxon>Bacteroidales</taxon>
        <taxon>Prevotellaceae</taxon>
        <taxon>Xylanibacter</taxon>
    </lineage>
</organism>
<accession>A0A1H3YGH7</accession>
<dbReference type="EMBL" id="FNRF01000001">
    <property type="protein sequence ID" value="SEA10646.1"/>
    <property type="molecule type" value="Genomic_DNA"/>
</dbReference>